<evidence type="ECO:0000256" key="2">
    <source>
        <dbReference type="ARBA" id="ARBA00022670"/>
    </source>
</evidence>
<dbReference type="RefSeq" id="WP_043421188.1">
    <property type="nucleotide sequence ID" value="NZ_CP151406.1"/>
</dbReference>
<gene>
    <name evidence="8" type="ORF">AADV58_04660</name>
</gene>
<keyword evidence="5" id="KW-0862">Zinc</keyword>
<keyword evidence="3" id="KW-0479">Metal-binding</keyword>
<sequence>MIAAFATALAVAPANDNIPHQTVIESLPSPIPDLLDNTAHTFFAETVIQRGDTLQRMLSRLNIDDSQAVDFLRNAPEAAPIRQEFIAGRRVSASASGDGSLIQLHFPLNSRDSALTIKRLGDHLEATLVADRPEIHLTTKSAQIEYSLFGATDAAGIPDAIAIQLAEIFSSEIDFHTDLRKGDRFSVTYETRHQEGQPTRSGRIIAAEFINAGQVYRALWHDHGDDRGSYLTPDGKPLQKAFLRSPLEFSRISSGFSRRFHPILQTWRAHQGVDYAAPTGTPIRATANATVDFVGKQNGYGNVIILKHDDKHTTLYAHLSRFGSGIRKGQRVGQGQTIGYVGQTGWATGPHLHYEFRINNKPVNPLSAKIPVLAPSLSAAELSAFRTASQPHLALLERMHHSEIVYME</sequence>
<name>A0ABZ2XIL6_9RHOO</name>
<evidence type="ECO:0000259" key="7">
    <source>
        <dbReference type="Pfam" id="PF01551"/>
    </source>
</evidence>
<dbReference type="Gene3D" id="3.10.450.350">
    <property type="match status" value="2"/>
</dbReference>
<keyword evidence="4" id="KW-0378">Hydrolase</keyword>
<evidence type="ECO:0000256" key="3">
    <source>
        <dbReference type="ARBA" id="ARBA00022723"/>
    </source>
</evidence>
<dbReference type="Proteomes" id="UP001479520">
    <property type="component" value="Chromosome"/>
</dbReference>
<organism evidence="8 9">
    <name type="scientific">Azonexus hydrophilus</name>
    <dbReference type="NCBI Taxonomy" id="418702"/>
    <lineage>
        <taxon>Bacteria</taxon>
        <taxon>Pseudomonadati</taxon>
        <taxon>Pseudomonadota</taxon>
        <taxon>Betaproteobacteria</taxon>
        <taxon>Rhodocyclales</taxon>
        <taxon>Azonexaceae</taxon>
        <taxon>Azonexus</taxon>
    </lineage>
</organism>
<comment type="cofactor">
    <cofactor evidence="1">
        <name>Zn(2+)</name>
        <dbReference type="ChEBI" id="CHEBI:29105"/>
    </cofactor>
</comment>
<dbReference type="Gene3D" id="2.70.70.10">
    <property type="entry name" value="Glucose Permease (Domain IIA)"/>
    <property type="match status" value="1"/>
</dbReference>
<feature type="domain" description="M23ase beta-sheet core" evidence="7">
    <location>
        <begin position="269"/>
        <end position="365"/>
    </location>
</feature>
<reference evidence="8 9" key="1">
    <citation type="submission" date="2024-04" db="EMBL/GenBank/DDBJ databases">
        <title>Dissimilatory iodate-reducing microorganisms contribute to the enrichment of iodine in groundwater.</title>
        <authorList>
            <person name="Jiang Z."/>
        </authorList>
    </citation>
    <scope>NUCLEOTIDE SEQUENCE [LARGE SCALE GENOMIC DNA]</scope>
    <source>
        <strain evidence="8 9">NCP973</strain>
    </source>
</reference>
<dbReference type="InterPro" id="IPR016047">
    <property type="entry name" value="M23ase_b-sheet_dom"/>
</dbReference>
<dbReference type="CDD" id="cd12797">
    <property type="entry name" value="M23_peptidase"/>
    <property type="match status" value="1"/>
</dbReference>
<dbReference type="SUPFAM" id="SSF51261">
    <property type="entry name" value="Duplicated hybrid motif"/>
    <property type="match status" value="1"/>
</dbReference>
<protein>
    <submittedName>
        <fullName evidence="8">Peptidoglycan DD-metalloendopeptidase family protein</fullName>
    </submittedName>
</protein>
<evidence type="ECO:0000256" key="5">
    <source>
        <dbReference type="ARBA" id="ARBA00022833"/>
    </source>
</evidence>
<dbReference type="EMBL" id="CP151406">
    <property type="protein sequence ID" value="WZJ22451.1"/>
    <property type="molecule type" value="Genomic_DNA"/>
</dbReference>
<dbReference type="InterPro" id="IPR050570">
    <property type="entry name" value="Cell_wall_metabolism_enzyme"/>
</dbReference>
<evidence type="ECO:0000313" key="8">
    <source>
        <dbReference type="EMBL" id="WZJ22451.1"/>
    </source>
</evidence>
<accession>A0ABZ2XIL6</accession>
<dbReference type="PANTHER" id="PTHR21666">
    <property type="entry name" value="PEPTIDASE-RELATED"/>
    <property type="match status" value="1"/>
</dbReference>
<dbReference type="InterPro" id="IPR011055">
    <property type="entry name" value="Dup_hybrid_motif"/>
</dbReference>
<evidence type="ECO:0000256" key="1">
    <source>
        <dbReference type="ARBA" id="ARBA00001947"/>
    </source>
</evidence>
<proteinExistence type="predicted"/>
<evidence type="ECO:0000256" key="4">
    <source>
        <dbReference type="ARBA" id="ARBA00022801"/>
    </source>
</evidence>
<evidence type="ECO:0000256" key="6">
    <source>
        <dbReference type="ARBA" id="ARBA00023049"/>
    </source>
</evidence>
<dbReference type="Pfam" id="PF01551">
    <property type="entry name" value="Peptidase_M23"/>
    <property type="match status" value="1"/>
</dbReference>
<dbReference type="PANTHER" id="PTHR21666:SF288">
    <property type="entry name" value="CELL DIVISION PROTEIN YTFB"/>
    <property type="match status" value="1"/>
</dbReference>
<keyword evidence="6" id="KW-0482">Metalloprotease</keyword>
<keyword evidence="9" id="KW-1185">Reference proteome</keyword>
<evidence type="ECO:0000313" key="9">
    <source>
        <dbReference type="Proteomes" id="UP001479520"/>
    </source>
</evidence>
<keyword evidence="2" id="KW-0645">Protease</keyword>